<feature type="compositionally biased region" description="Low complexity" evidence="1">
    <location>
        <begin position="54"/>
        <end position="66"/>
    </location>
</feature>
<proteinExistence type="predicted"/>
<dbReference type="AlphaFoldDB" id="W7TCW6"/>
<keyword evidence="3" id="KW-1185">Reference proteome</keyword>
<evidence type="ECO:0000313" key="2">
    <source>
        <dbReference type="EMBL" id="EWM21398.1"/>
    </source>
</evidence>
<sequence>MALEDMESHEATSLSTTSSTSLCTLCDRPVWRLPTSTAQTQTTASSHSGACQTSIPRPSSPPASSLPSPPPCSSHPPPPFQRPPSSSSRASLWTPSAASSMPLSSLHSSPPPSGPPSSPASFVMVARMADMNMSYIHVQEAAAAAISPSSVTATSNSSPRPTSYTGLFETSRRAEMVLEYGAGKIDSDAPACSHCLNVMLQGLDKELAYLTEEEGRYNAVITQKGAPSFPPSLPPSLTFARSAAEDAVKALQEEEEVSRGEEESLREKLRFLSMREREVRAREEEFWDALCRCEEDKWEDEEGVEEMLREVERLHARAEALQRPGHAVLKMLLFGRKGGREGGREGGKGREEEALVALEPGGSSGGGETVFRVHGLRVARREDPRRDLWWAEINAAWGRVVLLVIALVHAVGFEGGGEERGEEPGGGRKGGRGRYRAVYMGGASRIVQDPGKKSQLTFPLFVVEGGRLGGKGGGGRAGGASASALRQQQATRMDEGVRRLCLLVTEIQKHVLTVDEGERALALEQEERLFELDVASLGLGEERGWNVVLRRLAGALNWLVWVVCEGVGGARGGEA</sequence>
<evidence type="ECO:0008006" key="4">
    <source>
        <dbReference type="Google" id="ProtNLM"/>
    </source>
</evidence>
<dbReference type="InterPro" id="IPR038274">
    <property type="entry name" value="Atg6/Beclin_C_sf"/>
</dbReference>
<name>W7TCW6_9STRA</name>
<dbReference type="GO" id="GO:0030674">
    <property type="term" value="F:protein-macromolecule adaptor activity"/>
    <property type="evidence" value="ECO:0007669"/>
    <property type="project" value="TreeGrafter"/>
</dbReference>
<feature type="region of interest" description="Disordered" evidence="1">
    <location>
        <begin position="1"/>
        <end position="20"/>
    </location>
</feature>
<dbReference type="PANTHER" id="PTHR12768:SF4">
    <property type="entry name" value="BECLIN-1"/>
    <property type="match status" value="1"/>
</dbReference>
<dbReference type="GO" id="GO:0045324">
    <property type="term" value="P:late endosome to vacuole transport"/>
    <property type="evidence" value="ECO:0007669"/>
    <property type="project" value="TreeGrafter"/>
</dbReference>
<feature type="compositionally biased region" description="Low complexity" evidence="1">
    <location>
        <begin position="83"/>
        <end position="108"/>
    </location>
</feature>
<gene>
    <name evidence="2" type="ORF">Naga_100479g3</name>
</gene>
<dbReference type="OrthoDB" id="10438720at2759"/>
<evidence type="ECO:0000256" key="1">
    <source>
        <dbReference type="SAM" id="MobiDB-lite"/>
    </source>
</evidence>
<dbReference type="GO" id="GO:0034271">
    <property type="term" value="C:phosphatidylinositol 3-kinase complex, class III, type I"/>
    <property type="evidence" value="ECO:0007669"/>
    <property type="project" value="TreeGrafter"/>
</dbReference>
<feature type="compositionally biased region" description="Low complexity" evidence="1">
    <location>
        <begin position="36"/>
        <end position="46"/>
    </location>
</feature>
<feature type="compositionally biased region" description="Pro residues" evidence="1">
    <location>
        <begin position="109"/>
        <end position="118"/>
    </location>
</feature>
<feature type="region of interest" description="Disordered" evidence="1">
    <location>
        <begin position="36"/>
        <end position="119"/>
    </location>
</feature>
<accession>W7TCW6</accession>
<protein>
    <recommendedName>
        <fullName evidence="4">Atg6 BARA domain-containing protein</fullName>
    </recommendedName>
</protein>
<dbReference type="GO" id="GO:0000423">
    <property type="term" value="P:mitophagy"/>
    <property type="evidence" value="ECO:0007669"/>
    <property type="project" value="TreeGrafter"/>
</dbReference>
<dbReference type="EMBL" id="AZIL01002479">
    <property type="protein sequence ID" value="EWM21398.1"/>
    <property type="molecule type" value="Genomic_DNA"/>
</dbReference>
<dbReference type="GO" id="GO:0043548">
    <property type="term" value="F:phosphatidylinositol 3-kinase binding"/>
    <property type="evidence" value="ECO:0007669"/>
    <property type="project" value="TreeGrafter"/>
</dbReference>
<comment type="caution">
    <text evidence="2">The sequence shown here is derived from an EMBL/GenBank/DDBJ whole genome shotgun (WGS) entry which is preliminary data.</text>
</comment>
<dbReference type="GO" id="GO:0006995">
    <property type="term" value="P:cellular response to nitrogen starvation"/>
    <property type="evidence" value="ECO:0007669"/>
    <property type="project" value="TreeGrafter"/>
</dbReference>
<feature type="compositionally biased region" description="Basic and acidic residues" evidence="1">
    <location>
        <begin position="1"/>
        <end position="10"/>
    </location>
</feature>
<dbReference type="GO" id="GO:0000045">
    <property type="term" value="P:autophagosome assembly"/>
    <property type="evidence" value="ECO:0007669"/>
    <property type="project" value="TreeGrafter"/>
</dbReference>
<dbReference type="GO" id="GO:0000407">
    <property type="term" value="C:phagophore assembly site"/>
    <property type="evidence" value="ECO:0007669"/>
    <property type="project" value="TreeGrafter"/>
</dbReference>
<organism evidence="2 3">
    <name type="scientific">Nannochloropsis gaditana</name>
    <dbReference type="NCBI Taxonomy" id="72520"/>
    <lineage>
        <taxon>Eukaryota</taxon>
        <taxon>Sar</taxon>
        <taxon>Stramenopiles</taxon>
        <taxon>Ochrophyta</taxon>
        <taxon>Eustigmatophyceae</taxon>
        <taxon>Eustigmatales</taxon>
        <taxon>Monodopsidaceae</taxon>
        <taxon>Nannochloropsis</taxon>
    </lineage>
</organism>
<dbReference type="Proteomes" id="UP000019335">
    <property type="component" value="Unassembled WGS sequence"/>
</dbReference>
<reference evidence="2 3" key="1">
    <citation type="journal article" date="2014" name="Mol. Plant">
        <title>Chromosome Scale Genome Assembly and Transcriptome Profiling of Nannochloropsis gaditana in Nitrogen Depletion.</title>
        <authorList>
            <person name="Corteggiani Carpinelli E."/>
            <person name="Telatin A."/>
            <person name="Vitulo N."/>
            <person name="Forcato C."/>
            <person name="D'Angelo M."/>
            <person name="Schiavon R."/>
            <person name="Vezzi A."/>
            <person name="Giacometti G.M."/>
            <person name="Morosinotto T."/>
            <person name="Valle G."/>
        </authorList>
    </citation>
    <scope>NUCLEOTIDE SEQUENCE [LARGE SCALE GENOMIC DNA]</scope>
    <source>
        <strain evidence="2 3">B-31</strain>
    </source>
</reference>
<dbReference type="GO" id="GO:0034272">
    <property type="term" value="C:phosphatidylinositol 3-kinase complex, class III, type II"/>
    <property type="evidence" value="ECO:0007669"/>
    <property type="project" value="TreeGrafter"/>
</dbReference>
<dbReference type="PANTHER" id="PTHR12768">
    <property type="entry name" value="BECLIN 1"/>
    <property type="match status" value="1"/>
</dbReference>
<evidence type="ECO:0000313" key="3">
    <source>
        <dbReference type="Proteomes" id="UP000019335"/>
    </source>
</evidence>
<dbReference type="Gene3D" id="1.10.418.40">
    <property type="entry name" value="Autophagy protein 6/Beclin 1"/>
    <property type="match status" value="1"/>
</dbReference>
<dbReference type="InterPro" id="IPR007243">
    <property type="entry name" value="Atg6/Beclin"/>
</dbReference>
<feature type="compositionally biased region" description="Pro residues" evidence="1">
    <location>
        <begin position="67"/>
        <end position="82"/>
    </location>
</feature>